<protein>
    <submittedName>
        <fullName evidence="3">Molybdopterin biosynthesis protein MoeB</fullName>
    </submittedName>
</protein>
<evidence type="ECO:0000259" key="2">
    <source>
        <dbReference type="PROSITE" id="PS50206"/>
    </source>
</evidence>
<dbReference type="Pfam" id="PF00581">
    <property type="entry name" value="Rhodanese"/>
    <property type="match status" value="1"/>
</dbReference>
<dbReference type="AlphaFoldDB" id="A0A378M9V0"/>
<evidence type="ECO:0000313" key="4">
    <source>
        <dbReference type="Proteomes" id="UP000254879"/>
    </source>
</evidence>
<dbReference type="EMBL" id="UGPG01000001">
    <property type="protein sequence ID" value="STY43128.1"/>
    <property type="molecule type" value="Genomic_DNA"/>
</dbReference>
<accession>A0A378M9V0</accession>
<name>A0A378M9V0_LISGR</name>
<gene>
    <name evidence="3" type="primary">yibN</name>
    <name evidence="3" type="ORF">NCTC10815_00413</name>
</gene>
<proteinExistence type="predicted"/>
<dbReference type="PANTHER" id="PTHR43031">
    <property type="entry name" value="FAD-DEPENDENT OXIDOREDUCTASE"/>
    <property type="match status" value="1"/>
</dbReference>
<sequence>MFIERKGYTTLASWIIAVLILLVLLGYETYQFIMRRKALKVLNEEKFKEGYRKAQLIDVREPNEFNAGHILGARNIPVTQLKQRTSEIRKDQPVYLYCQSAQRSTRAAVMLYRCGYHEIYQLKGGYKKWTGKTKKK</sequence>
<feature type="transmembrane region" description="Helical" evidence="1">
    <location>
        <begin position="12"/>
        <end position="30"/>
    </location>
</feature>
<evidence type="ECO:0000313" key="3">
    <source>
        <dbReference type="EMBL" id="STY43128.1"/>
    </source>
</evidence>
<organism evidence="3 4">
    <name type="scientific">Listeria grayi</name>
    <name type="common">Listeria murrayi</name>
    <dbReference type="NCBI Taxonomy" id="1641"/>
    <lineage>
        <taxon>Bacteria</taxon>
        <taxon>Bacillati</taxon>
        <taxon>Bacillota</taxon>
        <taxon>Bacilli</taxon>
        <taxon>Bacillales</taxon>
        <taxon>Listeriaceae</taxon>
        <taxon>Listeria</taxon>
    </lineage>
</organism>
<evidence type="ECO:0000256" key="1">
    <source>
        <dbReference type="SAM" id="Phobius"/>
    </source>
</evidence>
<dbReference type="Proteomes" id="UP000254879">
    <property type="component" value="Unassembled WGS sequence"/>
</dbReference>
<dbReference type="PROSITE" id="PS50206">
    <property type="entry name" value="RHODANESE_3"/>
    <property type="match status" value="1"/>
</dbReference>
<dbReference type="PANTHER" id="PTHR43031:SF18">
    <property type="entry name" value="RHODANESE-RELATED SULFURTRANSFERASES"/>
    <property type="match status" value="1"/>
</dbReference>
<dbReference type="InterPro" id="IPR036873">
    <property type="entry name" value="Rhodanese-like_dom_sf"/>
</dbReference>
<dbReference type="SMART" id="SM00450">
    <property type="entry name" value="RHOD"/>
    <property type="match status" value="1"/>
</dbReference>
<dbReference type="InterPro" id="IPR001763">
    <property type="entry name" value="Rhodanese-like_dom"/>
</dbReference>
<reference evidence="3 4" key="1">
    <citation type="submission" date="2018-06" db="EMBL/GenBank/DDBJ databases">
        <authorList>
            <consortium name="Pathogen Informatics"/>
            <person name="Doyle S."/>
        </authorList>
    </citation>
    <scope>NUCLEOTIDE SEQUENCE [LARGE SCALE GENOMIC DNA]</scope>
    <source>
        <strain evidence="4">NCTC 10815</strain>
    </source>
</reference>
<keyword evidence="1" id="KW-0812">Transmembrane</keyword>
<keyword evidence="1" id="KW-0472">Membrane</keyword>
<dbReference type="CDD" id="cd00158">
    <property type="entry name" value="RHOD"/>
    <property type="match status" value="1"/>
</dbReference>
<dbReference type="InterPro" id="IPR050229">
    <property type="entry name" value="GlpE_sulfurtransferase"/>
</dbReference>
<keyword evidence="1" id="KW-1133">Transmembrane helix</keyword>
<dbReference type="SUPFAM" id="SSF52821">
    <property type="entry name" value="Rhodanese/Cell cycle control phosphatase"/>
    <property type="match status" value="1"/>
</dbReference>
<dbReference type="Gene3D" id="3.40.250.10">
    <property type="entry name" value="Rhodanese-like domain"/>
    <property type="match status" value="1"/>
</dbReference>
<feature type="domain" description="Rhodanese" evidence="2">
    <location>
        <begin position="50"/>
        <end position="134"/>
    </location>
</feature>